<dbReference type="InterPro" id="IPR023365">
    <property type="entry name" value="Sortase_dom-sf"/>
</dbReference>
<sequence>MDEQETGGEQRRAPRHRGSTLGSVLIVLGIVLLGAAVSLAAAGGRPAGRVASVTPPPDRIATPGSTLAPPVIQAAPATTPTPPQETSAATTTPAPATPAPSPTAIPTRTPVPDRPHATQIKIPAIGLDAPIVEVGYDVVEIEGVRVIQWQVADYAAGHHSTSADPGEGGNIVIAGHDDWRGEVFRDLEHLTLGDHVILVTPEGEHTYAVTEIVYRKEAGMPIATRIATGQYFAPMPEERLTLVTCWPYGIDDHRLIVIAKPVRP</sequence>
<evidence type="ECO:0000256" key="3">
    <source>
        <dbReference type="SAM" id="Phobius"/>
    </source>
</evidence>
<protein>
    <submittedName>
        <fullName evidence="4">Sortase family protein</fullName>
    </submittedName>
</protein>
<reference evidence="5" key="1">
    <citation type="submission" date="2009-11" db="EMBL/GenBank/DDBJ databases">
        <title>The complete chromosome 2 of Sphaerobacter thermophilus DSM 20745.</title>
        <authorList>
            <person name="Lucas S."/>
            <person name="Copeland A."/>
            <person name="Lapidus A."/>
            <person name="Glavina del Rio T."/>
            <person name="Dalin E."/>
            <person name="Tice H."/>
            <person name="Bruce D."/>
            <person name="Goodwin L."/>
            <person name="Pitluck S."/>
            <person name="Kyrpides N."/>
            <person name="Mavromatis K."/>
            <person name="Ivanova N."/>
            <person name="Mikhailova N."/>
            <person name="LaButti K.M."/>
            <person name="Clum A."/>
            <person name="Sun H.I."/>
            <person name="Brettin T."/>
            <person name="Detter J.C."/>
            <person name="Han C."/>
            <person name="Larimer F."/>
            <person name="Land M."/>
            <person name="Hauser L."/>
            <person name="Markowitz V."/>
            <person name="Cheng J.F."/>
            <person name="Hugenholtz P."/>
            <person name="Woyke T."/>
            <person name="Wu D."/>
            <person name="Steenblock K."/>
            <person name="Schneider S."/>
            <person name="Pukall R."/>
            <person name="Goeker M."/>
            <person name="Klenk H.P."/>
            <person name="Eisen J.A."/>
        </authorList>
    </citation>
    <scope>NUCLEOTIDE SEQUENCE [LARGE SCALE GENOMIC DNA]</scope>
    <source>
        <strain evidence="5">ATCC 49802 / DSM 20745 / S 6022</strain>
    </source>
</reference>
<accession>D1C8C6</accession>
<dbReference type="Gene3D" id="2.40.260.10">
    <property type="entry name" value="Sortase"/>
    <property type="match status" value="1"/>
</dbReference>
<keyword evidence="3" id="KW-0472">Membrane</keyword>
<dbReference type="EMBL" id="CP001824">
    <property type="protein sequence ID" value="ACZ40069.1"/>
    <property type="molecule type" value="Genomic_DNA"/>
</dbReference>
<dbReference type="RefSeq" id="WP_012873107.1">
    <property type="nucleotide sequence ID" value="NC_013524.1"/>
</dbReference>
<dbReference type="Proteomes" id="UP000002027">
    <property type="component" value="Chromosome 2"/>
</dbReference>
<name>D1C8C6_SPHTD</name>
<dbReference type="HOGENOM" id="CLU_962901_0_0_0"/>
<dbReference type="KEGG" id="sti:Sthe_2655"/>
<evidence type="ECO:0000256" key="2">
    <source>
        <dbReference type="SAM" id="MobiDB-lite"/>
    </source>
</evidence>
<proteinExistence type="predicted"/>
<dbReference type="InterPro" id="IPR005754">
    <property type="entry name" value="Sortase"/>
</dbReference>
<feature type="region of interest" description="Disordered" evidence="2">
    <location>
        <begin position="46"/>
        <end position="115"/>
    </location>
</feature>
<evidence type="ECO:0000313" key="4">
    <source>
        <dbReference type="EMBL" id="ACZ40069.1"/>
    </source>
</evidence>
<feature type="transmembrane region" description="Helical" evidence="3">
    <location>
        <begin position="21"/>
        <end position="42"/>
    </location>
</feature>
<dbReference type="FunCoup" id="D1C8C6">
    <property type="interactions" value="23"/>
</dbReference>
<dbReference type="AlphaFoldDB" id="D1C8C6"/>
<keyword evidence="5" id="KW-1185">Reference proteome</keyword>
<dbReference type="STRING" id="479434.Sthe_2655"/>
<keyword evidence="1" id="KW-0378">Hydrolase</keyword>
<gene>
    <name evidence="4" type="ordered locus">Sthe_2655</name>
</gene>
<dbReference type="NCBIfam" id="TIGR01076">
    <property type="entry name" value="sortase_fam"/>
    <property type="match status" value="1"/>
</dbReference>
<dbReference type="InParanoid" id="D1C8C6"/>
<dbReference type="CDD" id="cd00004">
    <property type="entry name" value="Sortase"/>
    <property type="match status" value="1"/>
</dbReference>
<organism evidence="4 5">
    <name type="scientific">Sphaerobacter thermophilus (strain ATCC 49802 / DSM 20745 / KCCM 41009 / NCIMB 13125 / S 6022)</name>
    <dbReference type="NCBI Taxonomy" id="479434"/>
    <lineage>
        <taxon>Bacteria</taxon>
        <taxon>Pseudomonadati</taxon>
        <taxon>Thermomicrobiota</taxon>
        <taxon>Thermomicrobia</taxon>
        <taxon>Sphaerobacterales</taxon>
        <taxon>Sphaerobacterineae</taxon>
        <taxon>Sphaerobacteraceae</taxon>
        <taxon>Sphaerobacter</taxon>
    </lineage>
</organism>
<dbReference type="OrthoDB" id="162896at2"/>
<reference evidence="4 5" key="2">
    <citation type="journal article" date="2010" name="Stand. Genomic Sci.">
        <title>Complete genome sequence of Desulfohalobium retbaense type strain (HR(100)).</title>
        <authorList>
            <person name="Spring S."/>
            <person name="Nolan M."/>
            <person name="Lapidus A."/>
            <person name="Glavina Del Rio T."/>
            <person name="Copeland A."/>
            <person name="Tice H."/>
            <person name="Cheng J.F."/>
            <person name="Lucas S."/>
            <person name="Land M."/>
            <person name="Chen F."/>
            <person name="Bruce D."/>
            <person name="Goodwin L."/>
            <person name="Pitluck S."/>
            <person name="Ivanova N."/>
            <person name="Mavromatis K."/>
            <person name="Mikhailova N."/>
            <person name="Pati A."/>
            <person name="Chen A."/>
            <person name="Palaniappan K."/>
            <person name="Hauser L."/>
            <person name="Chang Y.J."/>
            <person name="Jeffries C.D."/>
            <person name="Munk C."/>
            <person name="Kiss H."/>
            <person name="Chain P."/>
            <person name="Han C."/>
            <person name="Brettin T."/>
            <person name="Detter J.C."/>
            <person name="Schuler E."/>
            <person name="Goker M."/>
            <person name="Rohde M."/>
            <person name="Bristow J."/>
            <person name="Eisen J.A."/>
            <person name="Markowitz V."/>
            <person name="Hugenholtz P."/>
            <person name="Kyrpides N.C."/>
            <person name="Klenk H.P."/>
        </authorList>
    </citation>
    <scope>NUCLEOTIDE SEQUENCE [LARGE SCALE GENOMIC DNA]</scope>
    <source>
        <strain evidence="5">ATCC 49802 / DSM 20745 / S 6022</strain>
    </source>
</reference>
<dbReference type="GO" id="GO:0016787">
    <property type="term" value="F:hydrolase activity"/>
    <property type="evidence" value="ECO:0007669"/>
    <property type="project" value="UniProtKB-KW"/>
</dbReference>
<dbReference type="Pfam" id="PF04203">
    <property type="entry name" value="Sortase"/>
    <property type="match status" value="1"/>
</dbReference>
<evidence type="ECO:0000256" key="1">
    <source>
        <dbReference type="ARBA" id="ARBA00022801"/>
    </source>
</evidence>
<keyword evidence="3" id="KW-1133">Transmembrane helix</keyword>
<feature type="compositionally biased region" description="Low complexity" evidence="2">
    <location>
        <begin position="68"/>
        <end position="94"/>
    </location>
</feature>
<keyword evidence="3" id="KW-0812">Transmembrane</keyword>
<evidence type="ECO:0000313" key="5">
    <source>
        <dbReference type="Proteomes" id="UP000002027"/>
    </source>
</evidence>
<dbReference type="SUPFAM" id="SSF63817">
    <property type="entry name" value="Sortase"/>
    <property type="match status" value="1"/>
</dbReference>
<dbReference type="eggNOG" id="COG3764">
    <property type="taxonomic scope" value="Bacteria"/>
</dbReference>